<name>A0AAV4VAD7_9ARAC</name>
<evidence type="ECO:0008006" key="5">
    <source>
        <dbReference type="Google" id="ProtNLM"/>
    </source>
</evidence>
<evidence type="ECO:0000256" key="2">
    <source>
        <dbReference type="SAM" id="Phobius"/>
    </source>
</evidence>
<feature type="transmembrane region" description="Helical" evidence="2">
    <location>
        <begin position="12"/>
        <end position="32"/>
    </location>
</feature>
<proteinExistence type="predicted"/>
<comment type="caution">
    <text evidence="3">The sequence shown here is derived from an EMBL/GenBank/DDBJ whole genome shotgun (WGS) entry which is preliminary data.</text>
</comment>
<dbReference type="EMBL" id="BPLQ01012662">
    <property type="protein sequence ID" value="GIY66901.1"/>
    <property type="molecule type" value="Genomic_DNA"/>
</dbReference>
<dbReference type="AlphaFoldDB" id="A0AAV4VAD7"/>
<protein>
    <recommendedName>
        <fullName evidence="5">Secreted protein</fullName>
    </recommendedName>
</protein>
<keyword evidence="2" id="KW-0472">Membrane</keyword>
<organism evidence="3 4">
    <name type="scientific">Caerostris darwini</name>
    <dbReference type="NCBI Taxonomy" id="1538125"/>
    <lineage>
        <taxon>Eukaryota</taxon>
        <taxon>Metazoa</taxon>
        <taxon>Ecdysozoa</taxon>
        <taxon>Arthropoda</taxon>
        <taxon>Chelicerata</taxon>
        <taxon>Arachnida</taxon>
        <taxon>Araneae</taxon>
        <taxon>Araneomorphae</taxon>
        <taxon>Entelegynae</taxon>
        <taxon>Araneoidea</taxon>
        <taxon>Araneidae</taxon>
        <taxon>Caerostris</taxon>
    </lineage>
</organism>
<evidence type="ECO:0000256" key="1">
    <source>
        <dbReference type="SAM" id="MobiDB-lite"/>
    </source>
</evidence>
<dbReference type="Proteomes" id="UP001054837">
    <property type="component" value="Unassembled WGS sequence"/>
</dbReference>
<accession>A0AAV4VAD7</accession>
<reference evidence="3 4" key="1">
    <citation type="submission" date="2021-06" db="EMBL/GenBank/DDBJ databases">
        <title>Caerostris darwini draft genome.</title>
        <authorList>
            <person name="Kono N."/>
            <person name="Arakawa K."/>
        </authorList>
    </citation>
    <scope>NUCLEOTIDE SEQUENCE [LARGE SCALE GENOMIC DNA]</scope>
</reference>
<keyword evidence="2" id="KW-0812">Transmembrane</keyword>
<evidence type="ECO:0000313" key="4">
    <source>
        <dbReference type="Proteomes" id="UP001054837"/>
    </source>
</evidence>
<evidence type="ECO:0000313" key="3">
    <source>
        <dbReference type="EMBL" id="GIY66901.1"/>
    </source>
</evidence>
<keyword evidence="4" id="KW-1185">Reference proteome</keyword>
<sequence>MEKHPSYGCGPQFVLCWDVLILGVLAMLFGGIGGGDYLSAARDGGDVFLIQVLDLHLEALLARTVLATEEGEPGVALVLAERGGRVVVVSDAERVGRHVGRLQGQDDAQQQDAHASAQQVQRPRDLKGAWKQRRQSIMILANI</sequence>
<gene>
    <name evidence="3" type="ORF">CDAR_495661</name>
</gene>
<keyword evidence="2" id="KW-1133">Transmembrane helix</keyword>
<feature type="region of interest" description="Disordered" evidence="1">
    <location>
        <begin position="102"/>
        <end position="125"/>
    </location>
</feature>
<feature type="compositionally biased region" description="Low complexity" evidence="1">
    <location>
        <begin position="103"/>
        <end position="121"/>
    </location>
</feature>